<comment type="caution">
    <text evidence="2">The sequence shown here is derived from an EMBL/GenBank/DDBJ whole genome shotgun (WGS) entry which is preliminary data.</text>
</comment>
<evidence type="ECO:0000313" key="3">
    <source>
        <dbReference type="Proteomes" id="UP000762676"/>
    </source>
</evidence>
<organism evidence="2 3">
    <name type="scientific">Elysia marginata</name>
    <dbReference type="NCBI Taxonomy" id="1093978"/>
    <lineage>
        <taxon>Eukaryota</taxon>
        <taxon>Metazoa</taxon>
        <taxon>Spiralia</taxon>
        <taxon>Lophotrochozoa</taxon>
        <taxon>Mollusca</taxon>
        <taxon>Gastropoda</taxon>
        <taxon>Heterobranchia</taxon>
        <taxon>Euthyneura</taxon>
        <taxon>Panpulmonata</taxon>
        <taxon>Sacoglossa</taxon>
        <taxon>Placobranchoidea</taxon>
        <taxon>Plakobranchidae</taxon>
        <taxon>Elysia</taxon>
    </lineage>
</organism>
<dbReference type="Proteomes" id="UP000762676">
    <property type="component" value="Unassembled WGS sequence"/>
</dbReference>
<gene>
    <name evidence="2" type="ORF">ElyMa_003038400</name>
</gene>
<sequence length="216" mass="24379">MEGAENSCQFSFVYQSPISRAGGHVCCALPITGLLSAAHAQCLSSRGRQIQQTMGDYCARSARQTIKVWRQRPPADDESLFDKGEKKRKKKDCKIVQTTTNDHTPQSGSRAARNDQSNCTRGQLRMRPARQATTAAGGTEWAWLRLGAQQTRLGMMRHMHYVRKLGVCRADSQWRLGLQSSVAGDMDFGDFREKVCRRFSLFPFLLAVFFDFQVCF</sequence>
<name>A0AAV4IE85_9GAST</name>
<evidence type="ECO:0000256" key="1">
    <source>
        <dbReference type="SAM" id="MobiDB-lite"/>
    </source>
</evidence>
<accession>A0AAV4IE85</accession>
<feature type="compositionally biased region" description="Polar residues" evidence="1">
    <location>
        <begin position="96"/>
        <end position="121"/>
    </location>
</feature>
<protein>
    <submittedName>
        <fullName evidence="2">Uncharacterized protein</fullName>
    </submittedName>
</protein>
<evidence type="ECO:0000313" key="2">
    <source>
        <dbReference type="EMBL" id="GFS09481.1"/>
    </source>
</evidence>
<proteinExistence type="predicted"/>
<keyword evidence="3" id="KW-1185">Reference proteome</keyword>
<dbReference type="EMBL" id="BMAT01006281">
    <property type="protein sequence ID" value="GFS09481.1"/>
    <property type="molecule type" value="Genomic_DNA"/>
</dbReference>
<reference evidence="2 3" key="1">
    <citation type="journal article" date="2021" name="Elife">
        <title>Chloroplast acquisition without the gene transfer in kleptoplastic sea slugs, Plakobranchus ocellatus.</title>
        <authorList>
            <person name="Maeda T."/>
            <person name="Takahashi S."/>
            <person name="Yoshida T."/>
            <person name="Shimamura S."/>
            <person name="Takaki Y."/>
            <person name="Nagai Y."/>
            <person name="Toyoda A."/>
            <person name="Suzuki Y."/>
            <person name="Arimoto A."/>
            <person name="Ishii H."/>
            <person name="Satoh N."/>
            <person name="Nishiyama T."/>
            <person name="Hasebe M."/>
            <person name="Maruyama T."/>
            <person name="Minagawa J."/>
            <person name="Obokata J."/>
            <person name="Shigenobu S."/>
        </authorList>
    </citation>
    <scope>NUCLEOTIDE SEQUENCE [LARGE SCALE GENOMIC DNA]</scope>
</reference>
<feature type="region of interest" description="Disordered" evidence="1">
    <location>
        <begin position="71"/>
        <end position="122"/>
    </location>
</feature>
<dbReference type="AlphaFoldDB" id="A0AAV4IE85"/>